<dbReference type="CDD" id="cd20071">
    <property type="entry name" value="SET_SMYD"/>
    <property type="match status" value="1"/>
</dbReference>
<sequence length="620" mass="70616">MDMPSSSCQSLGKPMVVELTRAQTSRAENRIQLKDINLNNHVKYIPALLQHPFYKELIKGELEKLHHKGNLYFKKSLWQEAVELYSKCIHFARPFSIERVPAGSEIKRDILVVAASNRIQALLNQRLWQRALLSAEEALRYDPKHVKSLYRKAKAFEGLQDYKRACSVLEKALEIQPKNEAIKRTLDCCNELYHQSVTGEYYLANLLCREGPAPVPAFSDYVGPLQIQSTTQKGRGIFLTEDVEAGKLLLVSNGLAFGASELDDREEQLWGLTEEILYLCNSSDRFLHQVHYLWTSTTNDPRTTGEIPPIDLFIPGSDWAPTSEIEIPSWEGVLGRAVTNSFDAHRTILPFTFGEGKSELAALTPKDKMSVVGIWGLPSFFNHSCAPNTSTLTIGRAMFVRAAEAMAAGTELTISYICTEEINRDGMLHHWNFKCRCQRCIHDRKIKPLFQDSLDDMNQLRSKLEQSMTLDLEIFEGCSRVIACVEDAIEKLPIEASDREKNWIRFTFHNVYFTKLRFASLISPKERIELFKLLQKAYESVSVAGVGSHLQMGASILYAVQSEYGEGSPEYMEARRELRRQFTRTLGNLNEEDVEKVLKTKFAKDNLWYCRCTAEDKSLT</sequence>
<evidence type="ECO:0000313" key="3">
    <source>
        <dbReference type="EMBL" id="KAL3677483.1"/>
    </source>
</evidence>
<dbReference type="SMART" id="SM00028">
    <property type="entry name" value="TPR"/>
    <property type="match status" value="3"/>
</dbReference>
<dbReference type="SUPFAM" id="SSF82199">
    <property type="entry name" value="SET domain"/>
    <property type="match status" value="1"/>
</dbReference>
<feature type="domain" description="SET" evidence="2">
    <location>
        <begin position="223"/>
        <end position="417"/>
    </location>
</feature>
<reference evidence="3 4" key="1">
    <citation type="submission" date="2024-09" db="EMBL/GenBank/DDBJ databases">
        <title>Chromosome-scale assembly of Riccia sorocarpa.</title>
        <authorList>
            <person name="Paukszto L."/>
        </authorList>
    </citation>
    <scope>NUCLEOTIDE SEQUENCE [LARGE SCALE GENOMIC DNA]</scope>
    <source>
        <strain evidence="3">LP-2024</strain>
        <tissue evidence="3">Aerial parts of the thallus</tissue>
    </source>
</reference>
<dbReference type="Pfam" id="PF13181">
    <property type="entry name" value="TPR_8"/>
    <property type="match status" value="1"/>
</dbReference>
<dbReference type="InterPro" id="IPR011990">
    <property type="entry name" value="TPR-like_helical_dom_sf"/>
</dbReference>
<organism evidence="3 4">
    <name type="scientific">Riccia sorocarpa</name>
    <dbReference type="NCBI Taxonomy" id="122646"/>
    <lineage>
        <taxon>Eukaryota</taxon>
        <taxon>Viridiplantae</taxon>
        <taxon>Streptophyta</taxon>
        <taxon>Embryophyta</taxon>
        <taxon>Marchantiophyta</taxon>
        <taxon>Marchantiopsida</taxon>
        <taxon>Marchantiidae</taxon>
        <taxon>Marchantiales</taxon>
        <taxon>Ricciaceae</taxon>
        <taxon>Riccia</taxon>
    </lineage>
</organism>
<dbReference type="Pfam" id="PF00856">
    <property type="entry name" value="SET"/>
    <property type="match status" value="1"/>
</dbReference>
<accession>A0ABD3GEX7</accession>
<evidence type="ECO:0000256" key="1">
    <source>
        <dbReference type="PROSITE-ProRule" id="PRU00339"/>
    </source>
</evidence>
<gene>
    <name evidence="3" type="ORF">R1sor_027431</name>
</gene>
<proteinExistence type="predicted"/>
<dbReference type="AlphaFoldDB" id="A0ABD3GEX7"/>
<dbReference type="PROSITE" id="PS50280">
    <property type="entry name" value="SET"/>
    <property type="match status" value="1"/>
</dbReference>
<dbReference type="SMART" id="SM00317">
    <property type="entry name" value="SET"/>
    <property type="match status" value="1"/>
</dbReference>
<dbReference type="Proteomes" id="UP001633002">
    <property type="component" value="Unassembled WGS sequence"/>
</dbReference>
<keyword evidence="4" id="KW-1185">Reference proteome</keyword>
<protein>
    <recommendedName>
        <fullName evidence="2">SET domain-containing protein</fullName>
    </recommendedName>
</protein>
<evidence type="ECO:0000259" key="2">
    <source>
        <dbReference type="PROSITE" id="PS50280"/>
    </source>
</evidence>
<feature type="repeat" description="TPR" evidence="1">
    <location>
        <begin position="146"/>
        <end position="179"/>
    </location>
</feature>
<dbReference type="SUPFAM" id="SSF48452">
    <property type="entry name" value="TPR-like"/>
    <property type="match status" value="1"/>
</dbReference>
<dbReference type="EMBL" id="JBJQOH010000008">
    <property type="protein sequence ID" value="KAL3677483.1"/>
    <property type="molecule type" value="Genomic_DNA"/>
</dbReference>
<dbReference type="Gene3D" id="1.25.40.10">
    <property type="entry name" value="Tetratricopeptide repeat domain"/>
    <property type="match status" value="1"/>
</dbReference>
<dbReference type="PANTHER" id="PTHR47643:SF2">
    <property type="entry name" value="TPR DOMAIN PROTEIN (AFU_ORTHOLOGUE AFUA_5G12710)"/>
    <property type="match status" value="1"/>
</dbReference>
<dbReference type="InterPro" id="IPR019734">
    <property type="entry name" value="TPR_rpt"/>
</dbReference>
<dbReference type="InterPro" id="IPR046341">
    <property type="entry name" value="SET_dom_sf"/>
</dbReference>
<keyword evidence="1" id="KW-0802">TPR repeat</keyword>
<comment type="caution">
    <text evidence="3">The sequence shown here is derived from an EMBL/GenBank/DDBJ whole genome shotgun (WGS) entry which is preliminary data.</text>
</comment>
<dbReference type="InterPro" id="IPR053209">
    <property type="entry name" value="Gramillin-biosynth_MTr"/>
</dbReference>
<name>A0ABD3GEX7_9MARC</name>
<dbReference type="Gene3D" id="2.170.270.10">
    <property type="entry name" value="SET domain"/>
    <property type="match status" value="1"/>
</dbReference>
<dbReference type="PANTHER" id="PTHR47643">
    <property type="entry name" value="TPR DOMAIN PROTEIN (AFU_ORTHOLOGUE AFUA_5G12710)"/>
    <property type="match status" value="1"/>
</dbReference>
<dbReference type="PROSITE" id="PS50005">
    <property type="entry name" value="TPR"/>
    <property type="match status" value="1"/>
</dbReference>
<dbReference type="InterPro" id="IPR001214">
    <property type="entry name" value="SET_dom"/>
</dbReference>
<evidence type="ECO:0000313" key="4">
    <source>
        <dbReference type="Proteomes" id="UP001633002"/>
    </source>
</evidence>